<reference evidence="2 3" key="1">
    <citation type="submission" date="2019-03" db="EMBL/GenBank/DDBJ databases">
        <title>Genomic Encyclopedia of Type Strains, Phase IV (KMG-IV): sequencing the most valuable type-strain genomes for metagenomic binning, comparative biology and taxonomic classification.</title>
        <authorList>
            <person name="Goeker M."/>
        </authorList>
    </citation>
    <scope>NUCLEOTIDE SEQUENCE [LARGE SCALE GENOMIC DNA]</scope>
    <source>
        <strain evidence="2 3">DSM 13328</strain>
    </source>
</reference>
<accession>A0A484F5F8</accession>
<name>A0A484F5F8_9EURY</name>
<protein>
    <submittedName>
        <fullName evidence="2">Uncharacterized protein</fullName>
    </submittedName>
</protein>
<feature type="compositionally biased region" description="Basic residues" evidence="1">
    <location>
        <begin position="32"/>
        <end position="47"/>
    </location>
</feature>
<dbReference type="AlphaFoldDB" id="A0A484F5F8"/>
<keyword evidence="3" id="KW-1185">Reference proteome</keyword>
<comment type="caution">
    <text evidence="2">The sequence shown here is derived from an EMBL/GenBank/DDBJ whole genome shotgun (WGS) entry which is preliminary data.</text>
</comment>
<gene>
    <name evidence="2" type="ORF">C7391_1295</name>
</gene>
<feature type="region of interest" description="Disordered" evidence="1">
    <location>
        <begin position="24"/>
        <end position="47"/>
    </location>
</feature>
<sequence>MNYIKTIKKIRKYGKKLNKSMKQNGKYEKYVKNKKKDKNKKNGKTKNKAVEVLRNETPFYSVFASVQIQKEKNSAFLMLGNDVSNKLIPEEIKDEADEWTINTNVVVKIKN</sequence>
<evidence type="ECO:0000313" key="3">
    <source>
        <dbReference type="Proteomes" id="UP000294855"/>
    </source>
</evidence>
<dbReference type="RefSeq" id="WP_166627436.1">
    <property type="nucleotide sequence ID" value="NZ_JAHDUW010000004.1"/>
</dbReference>
<evidence type="ECO:0000256" key="1">
    <source>
        <dbReference type="SAM" id="MobiDB-lite"/>
    </source>
</evidence>
<dbReference type="Proteomes" id="UP000294855">
    <property type="component" value="Unassembled WGS sequence"/>
</dbReference>
<proteinExistence type="predicted"/>
<organism evidence="2 3">
    <name type="scientific">Methanimicrococcus blatticola</name>
    <dbReference type="NCBI Taxonomy" id="91560"/>
    <lineage>
        <taxon>Archaea</taxon>
        <taxon>Methanobacteriati</taxon>
        <taxon>Methanobacteriota</taxon>
        <taxon>Stenosarchaea group</taxon>
        <taxon>Methanomicrobia</taxon>
        <taxon>Methanosarcinales</taxon>
        <taxon>Methanosarcinaceae</taxon>
        <taxon>Methanimicrococcus</taxon>
    </lineage>
</organism>
<dbReference type="EMBL" id="SNYS01000009">
    <property type="protein sequence ID" value="TDQ68351.1"/>
    <property type="molecule type" value="Genomic_DNA"/>
</dbReference>
<evidence type="ECO:0000313" key="2">
    <source>
        <dbReference type="EMBL" id="TDQ68351.1"/>
    </source>
</evidence>